<evidence type="ECO:0000313" key="2">
    <source>
        <dbReference type="EMBL" id="ABT15673.1"/>
    </source>
</evidence>
<gene>
    <name evidence="2" type="primary">n388L</name>
    <name evidence="2" type="ORF">FR483_n388L</name>
</gene>
<keyword evidence="1" id="KW-1133">Transmembrane helix</keyword>
<reference evidence="2 3" key="1">
    <citation type="journal article" date="2007" name="Virology">
        <title>Sequence and annotation of the 314-kb MT325 and the 321-kb FR483 viruses that infect Chlorella Pbi.</title>
        <authorList>
            <person name="Fitzgerald L.A."/>
            <person name="Graves M.V."/>
            <person name="Li X."/>
            <person name="Feldblyum T."/>
            <person name="Hartigan J."/>
            <person name="Van Etten J.L."/>
        </authorList>
    </citation>
    <scope>NUCLEOTIDE SEQUENCE [LARGE SCALE GENOMIC DNA]</scope>
    <source>
        <strain evidence="2 3">FR483</strain>
    </source>
</reference>
<dbReference type="KEGG" id="vg:5470121"/>
<name>A7J792_PBCVF</name>
<keyword evidence="1" id="KW-0812">Transmembrane</keyword>
<feature type="transmembrane region" description="Helical" evidence="1">
    <location>
        <begin position="50"/>
        <end position="69"/>
    </location>
</feature>
<dbReference type="Proteomes" id="UP000204095">
    <property type="component" value="Segment"/>
</dbReference>
<dbReference type="EMBL" id="DQ890022">
    <property type="protein sequence ID" value="ABT15673.1"/>
    <property type="molecule type" value="Genomic_DNA"/>
</dbReference>
<feature type="transmembrane region" description="Helical" evidence="1">
    <location>
        <begin position="81"/>
        <end position="101"/>
    </location>
</feature>
<dbReference type="GeneID" id="5470121"/>
<organism evidence="2 3">
    <name type="scientific">Paramecium bursaria Chlorella virus FR483</name>
    <name type="common">PBCV-FR483</name>
    <dbReference type="NCBI Taxonomy" id="399781"/>
    <lineage>
        <taxon>Viruses</taxon>
        <taxon>Varidnaviria</taxon>
        <taxon>Bamfordvirae</taxon>
        <taxon>Nucleocytoviricota</taxon>
        <taxon>Megaviricetes</taxon>
        <taxon>Algavirales</taxon>
        <taxon>Phycodnaviridae</taxon>
        <taxon>Chlorovirus</taxon>
        <taxon>Chlorovirus conductrix</taxon>
        <taxon>Paramecium bursaria Chlorella virus A1</taxon>
    </lineage>
</organism>
<sequence length="102" mass="11652">MFCVKLIKQVMFYSCFSKHTIVLSRCLGNLFWSFCPSMSIHRILRSGLCFSHFLLAFLSVSLPVHRILLTQQSLRHLGTRFLGMCPNLAPPGCFIISFLGIR</sequence>
<dbReference type="RefSeq" id="YP_001426020.1">
    <property type="nucleotide sequence ID" value="NC_008603.1"/>
</dbReference>
<protein>
    <submittedName>
        <fullName evidence="2">Uncharacterized protein n388L</fullName>
    </submittedName>
</protein>
<evidence type="ECO:0000313" key="3">
    <source>
        <dbReference type="Proteomes" id="UP000204095"/>
    </source>
</evidence>
<organismHost>
    <name type="scientific">Paramecium bursaria</name>
    <dbReference type="NCBI Taxonomy" id="74790"/>
</organismHost>
<proteinExistence type="predicted"/>
<evidence type="ECO:0000256" key="1">
    <source>
        <dbReference type="SAM" id="Phobius"/>
    </source>
</evidence>
<keyword evidence="1" id="KW-0472">Membrane</keyword>
<accession>A7J792</accession>